<protein>
    <submittedName>
        <fullName evidence="1">Uncharacterized protein</fullName>
    </submittedName>
</protein>
<proteinExistence type="predicted"/>
<evidence type="ECO:0000313" key="2">
    <source>
        <dbReference type="Proteomes" id="UP001472677"/>
    </source>
</evidence>
<keyword evidence="2" id="KW-1185">Reference proteome</keyword>
<name>A0ABR2BBA2_9ROSI</name>
<comment type="caution">
    <text evidence="1">The sequence shown here is derived from an EMBL/GenBank/DDBJ whole genome shotgun (WGS) entry which is preliminary data.</text>
</comment>
<gene>
    <name evidence="1" type="ORF">V6N12_030507</name>
</gene>
<dbReference type="Proteomes" id="UP001472677">
    <property type="component" value="Unassembled WGS sequence"/>
</dbReference>
<organism evidence="1 2">
    <name type="scientific">Hibiscus sabdariffa</name>
    <name type="common">roselle</name>
    <dbReference type="NCBI Taxonomy" id="183260"/>
    <lineage>
        <taxon>Eukaryota</taxon>
        <taxon>Viridiplantae</taxon>
        <taxon>Streptophyta</taxon>
        <taxon>Embryophyta</taxon>
        <taxon>Tracheophyta</taxon>
        <taxon>Spermatophyta</taxon>
        <taxon>Magnoliopsida</taxon>
        <taxon>eudicotyledons</taxon>
        <taxon>Gunneridae</taxon>
        <taxon>Pentapetalae</taxon>
        <taxon>rosids</taxon>
        <taxon>malvids</taxon>
        <taxon>Malvales</taxon>
        <taxon>Malvaceae</taxon>
        <taxon>Malvoideae</taxon>
        <taxon>Hibiscus</taxon>
    </lineage>
</organism>
<accession>A0ABR2BBA2</accession>
<dbReference type="EMBL" id="JBBPBM010000142">
    <property type="protein sequence ID" value="KAK8504410.1"/>
    <property type="molecule type" value="Genomic_DNA"/>
</dbReference>
<evidence type="ECO:0000313" key="1">
    <source>
        <dbReference type="EMBL" id="KAK8504410.1"/>
    </source>
</evidence>
<sequence>MLDSQSQCCSNPLTLDAASGGGHVENIAGFNTYASGSLESKLALLLVSDGFGSWNSLSPSLFVFLFLYLHSTFCFSL</sequence>
<reference evidence="1 2" key="1">
    <citation type="journal article" date="2024" name="G3 (Bethesda)">
        <title>Genome assembly of Hibiscus sabdariffa L. provides insights into metabolisms of medicinal natural products.</title>
        <authorList>
            <person name="Kim T."/>
        </authorList>
    </citation>
    <scope>NUCLEOTIDE SEQUENCE [LARGE SCALE GENOMIC DNA]</scope>
    <source>
        <strain evidence="1">TK-2024</strain>
        <tissue evidence="1">Old leaves</tissue>
    </source>
</reference>